<reference evidence="2" key="1">
    <citation type="submission" date="2015-07" db="EMBL/GenBank/DDBJ databases">
        <authorList>
            <person name="Rodrigo-Torres Lidia"/>
            <person name="Arahal R.David."/>
        </authorList>
    </citation>
    <scope>NUCLEOTIDE SEQUENCE [LARGE SCALE GENOMIC DNA]</scope>
    <source>
        <strain evidence="2">CECT 5112</strain>
    </source>
</reference>
<dbReference type="OrthoDB" id="5498228at2"/>
<keyword evidence="2" id="KW-1185">Reference proteome</keyword>
<dbReference type="SUPFAM" id="SSF52242">
    <property type="entry name" value="Cobalamin (vitamin B12)-binding domain"/>
    <property type="match status" value="1"/>
</dbReference>
<dbReference type="InterPro" id="IPR036724">
    <property type="entry name" value="Cobalamin-bd_sf"/>
</dbReference>
<dbReference type="EMBL" id="CXWD01000011">
    <property type="protein sequence ID" value="CTQ71831.1"/>
    <property type="molecule type" value="Genomic_DNA"/>
</dbReference>
<dbReference type="Proteomes" id="UP000053235">
    <property type="component" value="Unassembled WGS sequence"/>
</dbReference>
<gene>
    <name evidence="1" type="ORF">LAX5112_02943</name>
</gene>
<proteinExistence type="predicted"/>
<evidence type="ECO:0000313" key="2">
    <source>
        <dbReference type="Proteomes" id="UP000053235"/>
    </source>
</evidence>
<protein>
    <submittedName>
        <fullName evidence="1">Putative cobalamin binding protein</fullName>
    </submittedName>
</protein>
<dbReference type="RefSeq" id="WP_055672458.1">
    <property type="nucleotide sequence ID" value="NZ_CXWD01000011.1"/>
</dbReference>
<name>A0A0M7AB53_9HYPH</name>
<dbReference type="AlphaFoldDB" id="A0A0M7AB53"/>
<evidence type="ECO:0000313" key="1">
    <source>
        <dbReference type="EMBL" id="CTQ71831.1"/>
    </source>
</evidence>
<dbReference type="GO" id="GO:0046872">
    <property type="term" value="F:metal ion binding"/>
    <property type="evidence" value="ECO:0007669"/>
    <property type="project" value="InterPro"/>
</dbReference>
<organism evidence="1 2">
    <name type="scientific">Roseibium alexandrii</name>
    <dbReference type="NCBI Taxonomy" id="388408"/>
    <lineage>
        <taxon>Bacteria</taxon>
        <taxon>Pseudomonadati</taxon>
        <taxon>Pseudomonadota</taxon>
        <taxon>Alphaproteobacteria</taxon>
        <taxon>Hyphomicrobiales</taxon>
        <taxon>Stappiaceae</taxon>
        <taxon>Roseibium</taxon>
    </lineage>
</organism>
<sequence>MTPFRKAREADREMRMNGTTELPIETVAARRIEPADGNIYVSDQANMVKTSRLNSGEQETLRNLIQGPVAAMAAEQLSGLLDAGLETDIRYKSVIAEMYERILAPDARIKDHLAFLDGEVRSSFKSNGNPVALPPTAMKVMLLEAVARELGKNWSCDAASFIDVTIASARLQAIAQALTTEAARDRSGSTAPFAVIFLPVDEQHSLMSYLTGALFQALGWQQQVVPHESLSEFEFAKVVTQADVVCIAWSTTYLKSNAIQLINNIRLYSSHKKLPIIAGGAATLDFINPLVEMGVDCICDSALSAVKTAESFYNLEKINHFAAQEGRDAKRRKSSIDRHSQ</sequence>
<dbReference type="Gene3D" id="3.40.50.280">
    <property type="entry name" value="Cobalamin-binding domain"/>
    <property type="match status" value="1"/>
</dbReference>
<dbReference type="GO" id="GO:0031419">
    <property type="term" value="F:cobalamin binding"/>
    <property type="evidence" value="ECO:0007669"/>
    <property type="project" value="InterPro"/>
</dbReference>
<dbReference type="STRING" id="388408.LAX5112_02943"/>
<accession>A0A0M7AB53</accession>